<dbReference type="SMART" id="SM00769">
    <property type="entry name" value="WHy"/>
    <property type="match status" value="1"/>
</dbReference>
<dbReference type="RefSeq" id="WP_109677016.1">
    <property type="nucleotide sequence ID" value="NZ_CP086615.1"/>
</dbReference>
<sequence>MIRVVALALMLALLAGCAALQRDVEPPSVRLVGVELLQLGLMEQRFELALRVANPNDFRVPIKALEYAVFVNEQEFASGLSSESFELPALGEEVIRVQVGTQLLDNLQQLARWQRDPPQALDYRLEGRARLSSLPVWLPFEQAGRVALR</sequence>
<dbReference type="PROSITE" id="PS51257">
    <property type="entry name" value="PROKAR_LIPOPROTEIN"/>
    <property type="match status" value="1"/>
</dbReference>
<name>A0A2U2N5R2_9GAMM</name>
<dbReference type="InterPro" id="IPR013990">
    <property type="entry name" value="WHy-dom"/>
</dbReference>
<dbReference type="AlphaFoldDB" id="A0A2U2N5R2"/>
<dbReference type="Pfam" id="PF03168">
    <property type="entry name" value="LEA_2"/>
    <property type="match status" value="1"/>
</dbReference>
<dbReference type="InterPro" id="IPR004864">
    <property type="entry name" value="LEA_2"/>
</dbReference>
<dbReference type="EMBL" id="QFFI01000006">
    <property type="protein sequence ID" value="PWG64309.1"/>
    <property type="molecule type" value="Genomic_DNA"/>
</dbReference>
<keyword evidence="4" id="KW-1185">Reference proteome</keyword>
<evidence type="ECO:0000313" key="3">
    <source>
        <dbReference type="EMBL" id="PWG64309.1"/>
    </source>
</evidence>
<proteinExistence type="predicted"/>
<dbReference type="OrthoDB" id="6196336at2"/>
<keyword evidence="1" id="KW-0732">Signal</keyword>
<dbReference type="Gene3D" id="2.60.40.1820">
    <property type="match status" value="1"/>
</dbReference>
<reference evidence="3 4" key="1">
    <citation type="submission" date="2018-05" db="EMBL/GenBank/DDBJ databases">
        <title>Spiribacter halobius sp. nov., a moderately halophilic bacterium isolated from marine solar saltern.</title>
        <authorList>
            <person name="Zheng W.-S."/>
            <person name="Lu D.-C."/>
            <person name="Du Z.-J."/>
        </authorList>
    </citation>
    <scope>NUCLEOTIDE SEQUENCE [LARGE SCALE GENOMIC DNA]</scope>
    <source>
        <strain evidence="3 4">E85</strain>
    </source>
</reference>
<feature type="chain" id="PRO_5015699890" description="Water stress and hypersensitive response domain-containing protein" evidence="1">
    <location>
        <begin position="22"/>
        <end position="149"/>
    </location>
</feature>
<dbReference type="Proteomes" id="UP000245474">
    <property type="component" value="Unassembled WGS sequence"/>
</dbReference>
<evidence type="ECO:0000256" key="1">
    <source>
        <dbReference type="SAM" id="SignalP"/>
    </source>
</evidence>
<evidence type="ECO:0000313" key="4">
    <source>
        <dbReference type="Proteomes" id="UP000245474"/>
    </source>
</evidence>
<organism evidence="3 4">
    <name type="scientific">Sediminicurvatus halobius</name>
    <dbReference type="NCBI Taxonomy" id="2182432"/>
    <lineage>
        <taxon>Bacteria</taxon>
        <taxon>Pseudomonadati</taxon>
        <taxon>Pseudomonadota</taxon>
        <taxon>Gammaproteobacteria</taxon>
        <taxon>Chromatiales</taxon>
        <taxon>Ectothiorhodospiraceae</taxon>
        <taxon>Sediminicurvatus</taxon>
    </lineage>
</organism>
<gene>
    <name evidence="3" type="ORF">DEM34_05345</name>
</gene>
<accession>A0A2U2N5R2</accession>
<feature type="domain" description="Water stress and hypersensitive response" evidence="2">
    <location>
        <begin position="29"/>
        <end position="145"/>
    </location>
</feature>
<feature type="signal peptide" evidence="1">
    <location>
        <begin position="1"/>
        <end position="21"/>
    </location>
</feature>
<protein>
    <recommendedName>
        <fullName evidence="2">Water stress and hypersensitive response domain-containing protein</fullName>
    </recommendedName>
</protein>
<evidence type="ECO:0000259" key="2">
    <source>
        <dbReference type="SMART" id="SM00769"/>
    </source>
</evidence>
<dbReference type="SUPFAM" id="SSF117070">
    <property type="entry name" value="LEA14-like"/>
    <property type="match status" value="1"/>
</dbReference>
<comment type="caution">
    <text evidence="3">The sequence shown here is derived from an EMBL/GenBank/DDBJ whole genome shotgun (WGS) entry which is preliminary data.</text>
</comment>
<dbReference type="GO" id="GO:0009269">
    <property type="term" value="P:response to desiccation"/>
    <property type="evidence" value="ECO:0007669"/>
    <property type="project" value="InterPro"/>
</dbReference>